<dbReference type="CDD" id="cd00030">
    <property type="entry name" value="C2"/>
    <property type="match status" value="2"/>
</dbReference>
<dbReference type="FunFam" id="2.60.40.150:FF:000100">
    <property type="entry name" value="Extended synaptotagmin-2"/>
    <property type="match status" value="1"/>
</dbReference>
<dbReference type="PROSITE" id="PS50004">
    <property type="entry name" value="C2"/>
    <property type="match status" value="1"/>
</dbReference>
<dbReference type="GO" id="GO:0005509">
    <property type="term" value="F:calcium ion binding"/>
    <property type="evidence" value="ECO:0007669"/>
    <property type="project" value="TreeGrafter"/>
</dbReference>
<comment type="caution">
    <text evidence="2">The sequence shown here is derived from an EMBL/GenBank/DDBJ whole genome shotgun (WGS) entry which is preliminary data.</text>
</comment>
<protein>
    <recommendedName>
        <fullName evidence="1">C2 domain-containing protein</fullName>
    </recommendedName>
</protein>
<dbReference type="PANTHER" id="PTHR45761">
    <property type="entry name" value="EXTENDED SYNAPTOTAGMIN-LIKE PROTEIN 2, ISOFORM C"/>
    <property type="match status" value="1"/>
</dbReference>
<dbReference type="Proteomes" id="UP000822688">
    <property type="component" value="Chromosome 1"/>
</dbReference>
<evidence type="ECO:0000313" key="2">
    <source>
        <dbReference type="EMBL" id="KAG0592511.1"/>
    </source>
</evidence>
<dbReference type="InterPro" id="IPR000008">
    <property type="entry name" value="C2_dom"/>
</dbReference>
<dbReference type="EMBL" id="CM026421">
    <property type="protein sequence ID" value="KAG0592511.1"/>
    <property type="molecule type" value="Genomic_DNA"/>
</dbReference>
<dbReference type="PRINTS" id="PR00360">
    <property type="entry name" value="C2DOMAIN"/>
</dbReference>
<dbReference type="InterPro" id="IPR035892">
    <property type="entry name" value="C2_domain_sf"/>
</dbReference>
<accession>A0A8T0JCS2</accession>
<dbReference type="SUPFAM" id="SSF49562">
    <property type="entry name" value="C2 domain (Calcium/lipid-binding domain, CaLB)"/>
    <property type="match status" value="2"/>
</dbReference>
<keyword evidence="3" id="KW-1185">Reference proteome</keyword>
<dbReference type="PANTHER" id="PTHR45761:SF1">
    <property type="entry name" value="EXTENDED SYNAPTOTAGMIN-LIKE PROTEIN 2, ISOFORM C"/>
    <property type="match status" value="1"/>
</dbReference>
<dbReference type="Gene3D" id="2.60.40.150">
    <property type="entry name" value="C2 domain"/>
    <property type="match status" value="2"/>
</dbReference>
<name>A0A8T0JCS2_CERPU</name>
<evidence type="ECO:0000313" key="3">
    <source>
        <dbReference type="Proteomes" id="UP000822688"/>
    </source>
</evidence>
<dbReference type="AlphaFoldDB" id="A0A8T0JCS2"/>
<dbReference type="InterPro" id="IPR051634">
    <property type="entry name" value="Extended_Synaptotagmin"/>
</dbReference>
<organism evidence="2 3">
    <name type="scientific">Ceratodon purpureus</name>
    <name type="common">Fire moss</name>
    <name type="synonym">Dicranum purpureum</name>
    <dbReference type="NCBI Taxonomy" id="3225"/>
    <lineage>
        <taxon>Eukaryota</taxon>
        <taxon>Viridiplantae</taxon>
        <taxon>Streptophyta</taxon>
        <taxon>Embryophyta</taxon>
        <taxon>Bryophyta</taxon>
        <taxon>Bryophytina</taxon>
        <taxon>Bryopsida</taxon>
        <taxon>Dicranidae</taxon>
        <taxon>Pseudoditrichales</taxon>
        <taxon>Ditrichaceae</taxon>
        <taxon>Ceratodon</taxon>
    </lineage>
</organism>
<dbReference type="Pfam" id="PF00168">
    <property type="entry name" value="C2"/>
    <property type="match status" value="2"/>
</dbReference>
<feature type="domain" description="C2" evidence="1">
    <location>
        <begin position="138"/>
        <end position="261"/>
    </location>
</feature>
<dbReference type="GO" id="GO:0031210">
    <property type="term" value="F:phosphatidylcholine binding"/>
    <property type="evidence" value="ECO:0007669"/>
    <property type="project" value="TreeGrafter"/>
</dbReference>
<proteinExistence type="predicted"/>
<reference evidence="2" key="1">
    <citation type="submission" date="2020-06" db="EMBL/GenBank/DDBJ databases">
        <title>WGS assembly of Ceratodon purpureus strain R40.</title>
        <authorList>
            <person name="Carey S.B."/>
            <person name="Jenkins J."/>
            <person name="Shu S."/>
            <person name="Lovell J.T."/>
            <person name="Sreedasyam A."/>
            <person name="Maumus F."/>
            <person name="Tiley G.P."/>
            <person name="Fernandez-Pozo N."/>
            <person name="Barry K."/>
            <person name="Chen C."/>
            <person name="Wang M."/>
            <person name="Lipzen A."/>
            <person name="Daum C."/>
            <person name="Saski C.A."/>
            <person name="Payton A.C."/>
            <person name="Mcbreen J.C."/>
            <person name="Conrad R.E."/>
            <person name="Kollar L.M."/>
            <person name="Olsson S."/>
            <person name="Huttunen S."/>
            <person name="Landis J.B."/>
            <person name="Wickett N.J."/>
            <person name="Johnson M.G."/>
            <person name="Rensing S.A."/>
            <person name="Grimwood J."/>
            <person name="Schmutz J."/>
            <person name="Mcdaniel S.F."/>
        </authorList>
    </citation>
    <scope>NUCLEOTIDE SEQUENCE</scope>
    <source>
        <strain evidence="2">R40</strain>
    </source>
</reference>
<gene>
    <name evidence="2" type="ORF">KC19_1G258300</name>
</gene>
<dbReference type="GO" id="GO:0005789">
    <property type="term" value="C:endoplasmic reticulum membrane"/>
    <property type="evidence" value="ECO:0007669"/>
    <property type="project" value="TreeGrafter"/>
</dbReference>
<dbReference type="GO" id="GO:0005544">
    <property type="term" value="F:calcium-dependent phospholipid binding"/>
    <property type="evidence" value="ECO:0007669"/>
    <property type="project" value="TreeGrafter"/>
</dbReference>
<sequence>MKALKFYKLVAYMLPSCLVFFQRHEKNPIWNELFELEFDDVEEGKVVIVLYNEAAPPEFQVLGYCQFYLQALEEGRVTERWLKVYKDAECMGSLQESKYRGKINVELVHRCYDVEELQGFRGISANFLARMDLGGWHRRRSTCLSDRFSRKGVMWELIRGVLSITVLKAENLMPSDYQGLSDPYVVLRMLKQKRSRKKTSVLHNTLNPIWDETFHFLVEDARQDMLHLQVWNDDTFGRDYLGSTATTLTRVIQESAFEAMFRLVGVPCGKVSLRLEWKTSATDPSIILQRPILSPSDDIPSSHSFLHMLTEFPHRFE</sequence>
<dbReference type="GO" id="GO:0008429">
    <property type="term" value="F:phosphatidylethanolamine binding"/>
    <property type="evidence" value="ECO:0007669"/>
    <property type="project" value="TreeGrafter"/>
</dbReference>
<dbReference type="GO" id="GO:0035091">
    <property type="term" value="F:phosphatidylinositol binding"/>
    <property type="evidence" value="ECO:0007669"/>
    <property type="project" value="TreeGrafter"/>
</dbReference>
<dbReference type="SMART" id="SM00239">
    <property type="entry name" value="C2"/>
    <property type="match status" value="1"/>
</dbReference>
<evidence type="ECO:0000259" key="1">
    <source>
        <dbReference type="PROSITE" id="PS50004"/>
    </source>
</evidence>